<dbReference type="PRINTS" id="PR00457">
    <property type="entry name" value="ANPEROXIDASE"/>
</dbReference>
<dbReference type="GO" id="GO:0051213">
    <property type="term" value="F:dioxygenase activity"/>
    <property type="evidence" value="ECO:0007669"/>
    <property type="project" value="UniProtKB-KW"/>
</dbReference>
<dbReference type="InterPro" id="IPR019791">
    <property type="entry name" value="Haem_peroxidase_animal"/>
</dbReference>
<feature type="region of interest" description="Disordered" evidence="7">
    <location>
        <begin position="1"/>
        <end position="56"/>
    </location>
</feature>
<dbReference type="InterPro" id="IPR037120">
    <property type="entry name" value="Haem_peroxidase_sf_animal"/>
</dbReference>
<keyword evidence="4" id="KW-0560">Oxidoreductase</keyword>
<keyword evidence="3" id="KW-0223">Dioxygenase</keyword>
<dbReference type="SUPFAM" id="SSF48113">
    <property type="entry name" value="Heme-dependent peroxidases"/>
    <property type="match status" value="1"/>
</dbReference>
<dbReference type="GO" id="GO:0006979">
    <property type="term" value="P:response to oxidative stress"/>
    <property type="evidence" value="ECO:0007669"/>
    <property type="project" value="InterPro"/>
</dbReference>
<gene>
    <name evidence="8" type="ORF">PV05_11035</name>
</gene>
<dbReference type="AlphaFoldDB" id="A0A0D2ENC3"/>
<dbReference type="HOGENOM" id="CLU_002329_1_0_1"/>
<dbReference type="PANTHER" id="PTHR11903">
    <property type="entry name" value="PROSTAGLANDIN G/H SYNTHASE"/>
    <property type="match status" value="1"/>
</dbReference>
<dbReference type="GO" id="GO:0004601">
    <property type="term" value="F:peroxidase activity"/>
    <property type="evidence" value="ECO:0007669"/>
    <property type="project" value="InterPro"/>
</dbReference>
<dbReference type="GeneID" id="25332943"/>
<dbReference type="InterPro" id="IPR010255">
    <property type="entry name" value="Haem_peroxidase_sf"/>
</dbReference>
<name>A0A0D2ENC3_9EURO</name>
<keyword evidence="9" id="KW-1185">Reference proteome</keyword>
<accession>A0A0D2ENC3</accession>
<evidence type="ECO:0000256" key="4">
    <source>
        <dbReference type="ARBA" id="ARBA00023002"/>
    </source>
</evidence>
<evidence type="ECO:0000313" key="8">
    <source>
        <dbReference type="EMBL" id="KIW49354.1"/>
    </source>
</evidence>
<dbReference type="GO" id="GO:0006631">
    <property type="term" value="P:fatty acid metabolic process"/>
    <property type="evidence" value="ECO:0007669"/>
    <property type="project" value="UniProtKB-ARBA"/>
</dbReference>
<dbReference type="OrthoDB" id="823504at2759"/>
<dbReference type="CDD" id="cd09817">
    <property type="entry name" value="linoleate_diol_synthase_like"/>
    <property type="match status" value="1"/>
</dbReference>
<evidence type="ECO:0000256" key="5">
    <source>
        <dbReference type="ARBA" id="ARBA00023004"/>
    </source>
</evidence>
<evidence type="ECO:0000256" key="2">
    <source>
        <dbReference type="ARBA" id="ARBA00022723"/>
    </source>
</evidence>
<protein>
    <submittedName>
        <fullName evidence="8">Uncharacterized protein</fullName>
    </submittedName>
</protein>
<dbReference type="STRING" id="348802.A0A0D2ENC3"/>
<evidence type="ECO:0000256" key="6">
    <source>
        <dbReference type="PIRSR" id="PIRSR619791-2"/>
    </source>
</evidence>
<dbReference type="EMBL" id="KN847323">
    <property type="protein sequence ID" value="KIW49354.1"/>
    <property type="molecule type" value="Genomic_DNA"/>
</dbReference>
<dbReference type="Proteomes" id="UP000054342">
    <property type="component" value="Unassembled WGS sequence"/>
</dbReference>
<dbReference type="GO" id="GO:0046872">
    <property type="term" value="F:metal ion binding"/>
    <property type="evidence" value="ECO:0007669"/>
    <property type="project" value="UniProtKB-KW"/>
</dbReference>
<dbReference type="PROSITE" id="PS50292">
    <property type="entry name" value="PEROXIDASE_3"/>
    <property type="match status" value="1"/>
</dbReference>
<evidence type="ECO:0000256" key="1">
    <source>
        <dbReference type="ARBA" id="ARBA00022617"/>
    </source>
</evidence>
<dbReference type="InterPro" id="IPR034812">
    <property type="entry name" value="Ppo-like_N"/>
</dbReference>
<reference evidence="8 9" key="1">
    <citation type="submission" date="2015-01" db="EMBL/GenBank/DDBJ databases">
        <title>The Genome Sequence of Exophiala xenobiotica CBS118157.</title>
        <authorList>
            <consortium name="The Broad Institute Genomics Platform"/>
            <person name="Cuomo C."/>
            <person name="de Hoog S."/>
            <person name="Gorbushina A."/>
            <person name="Stielow B."/>
            <person name="Teixiera M."/>
            <person name="Abouelleil A."/>
            <person name="Chapman S.B."/>
            <person name="Priest M."/>
            <person name="Young S.K."/>
            <person name="Wortman J."/>
            <person name="Nusbaum C."/>
            <person name="Birren B."/>
        </authorList>
    </citation>
    <scope>NUCLEOTIDE SEQUENCE [LARGE SCALE GENOMIC DNA]</scope>
    <source>
        <strain evidence="8 9">CBS 118157</strain>
    </source>
</reference>
<dbReference type="Pfam" id="PF03098">
    <property type="entry name" value="An_peroxidase"/>
    <property type="match status" value="2"/>
</dbReference>
<proteinExistence type="predicted"/>
<dbReference type="PANTHER" id="PTHR11903:SF37">
    <property type="entry name" value="PSI-PRODUCING OXYGENASE A"/>
    <property type="match status" value="1"/>
</dbReference>
<dbReference type="Gene3D" id="1.10.640.10">
    <property type="entry name" value="Haem peroxidase domain superfamily, animal type"/>
    <property type="match status" value="1"/>
</dbReference>
<feature type="compositionally biased region" description="Basic and acidic residues" evidence="7">
    <location>
        <begin position="37"/>
        <end position="47"/>
    </location>
</feature>
<dbReference type="GO" id="GO:0020037">
    <property type="term" value="F:heme binding"/>
    <property type="evidence" value="ECO:0007669"/>
    <property type="project" value="InterPro"/>
</dbReference>
<dbReference type="InterPro" id="IPR050783">
    <property type="entry name" value="Oxylipin_biosynth_metab"/>
</dbReference>
<feature type="binding site" description="axial binding residue" evidence="6">
    <location>
        <position position="399"/>
    </location>
    <ligand>
        <name>heme b</name>
        <dbReference type="ChEBI" id="CHEBI:60344"/>
    </ligand>
    <ligandPart>
        <name>Fe</name>
        <dbReference type="ChEBI" id="CHEBI:18248"/>
    </ligandPart>
</feature>
<evidence type="ECO:0000313" key="9">
    <source>
        <dbReference type="Proteomes" id="UP000054342"/>
    </source>
</evidence>
<keyword evidence="2 6" id="KW-0479">Metal-binding</keyword>
<dbReference type="RefSeq" id="XP_013309938.1">
    <property type="nucleotide sequence ID" value="XM_013454484.1"/>
</dbReference>
<sequence length="1046" mass="116573">MSSPFSRLKGMLCIPGDPESRTERVTTKSKKQAGVALKHDENERRGSSDSSSSVSTTETKRSNWVLNVLKAFKIKHLETIKDVALVGVDGEPIDDKTYLMERIIQLAADLPVTTRTSATLTNAFLNELWTDLQHPPQSYLGNDFIFRNADGSGNNILWPHLGAAGQPYARTVRPRSLRPVARPDPGVIFDSVLARKKFEPHPNKISSVLFYVASIIIHDIFHTSHDDYNISQVDSYLDLAPLYGSSDAQQHAVRTMRDGKLKPDCFSDIRILGFPPGVGVLLIMFNRFHNHVAETLALIDEGGRFSRVLNPRGPRKADADPEKDYDEALFQTARLITTGLYVNIVLKDYVRTILNLNRVDSAWNLDPRSEEGKAIFGHRIPEATGNSVSAEFNLVYRWHSCVSQRDEEWTKQIYHKLFGDQDSTNMGVFLSALNGWAQSLSKDPAERPFADLKRLPDGRYADGDLAAIWTAAVSDVAGRYGSAHVPDVLKNVEILGIIQSRSWNLASLNEFREYFKLKPYEKFEEINPDPVIAEQLRRLYGHPDNVEIYPGVVVEAAKEPKQPGSGLCTNFTTSRAILSDAVALVRGDRFYTVDYTPANLTNWGFHAADSDAQVNYGCVLYKLVLNALPNSYRQDSVYAHYPLVIPEENRVILNGLKKAHLYNFDKPTERAPDVIVTSLDACKTVINDVDGFRSLWRPDCFMPGRRVGWISKQSSMLALKLSGSEGLSTATTVFYKEAVSNLVNSEHYELAGNSQVDMVDDVFNVAHAQFVSDLFHLPIDGIGSLLSAVYTCSSTAQGPARQFALTAERQKAVRQLAEFLQTQIEKFKSGHSRPNNELQKYMTSAVQACARKGLPYEQIVWDEIIPLAATVYVNQSRIFAESLDYLLGQGQGLLREIQQVADLANASSEDKLKEFVHRTRTDISPPTYTREALSSITVVDGGRQVEVSPGQRVVCIMEQKDDLPVDAGGEIALCRLLSDSAYSATLQVLGQLKGLSRAVGPTGTLRRLTQGHMIKYLNDEESTTSSRPVSMKVRWQERLRQGTHKG</sequence>
<keyword evidence="5 6" id="KW-0408">Iron</keyword>
<organism evidence="8 9">
    <name type="scientific">Exophiala xenobiotica</name>
    <dbReference type="NCBI Taxonomy" id="348802"/>
    <lineage>
        <taxon>Eukaryota</taxon>
        <taxon>Fungi</taxon>
        <taxon>Dikarya</taxon>
        <taxon>Ascomycota</taxon>
        <taxon>Pezizomycotina</taxon>
        <taxon>Eurotiomycetes</taxon>
        <taxon>Chaetothyriomycetidae</taxon>
        <taxon>Chaetothyriales</taxon>
        <taxon>Herpotrichiellaceae</taxon>
        <taxon>Exophiala</taxon>
    </lineage>
</organism>
<evidence type="ECO:0000256" key="3">
    <source>
        <dbReference type="ARBA" id="ARBA00022964"/>
    </source>
</evidence>
<evidence type="ECO:0000256" key="7">
    <source>
        <dbReference type="SAM" id="MobiDB-lite"/>
    </source>
</evidence>
<keyword evidence="1 6" id="KW-0349">Heme</keyword>